<dbReference type="SUPFAM" id="SSF53686">
    <property type="entry name" value="Tryptophan synthase beta subunit-like PLP-dependent enzymes"/>
    <property type="match status" value="1"/>
</dbReference>
<dbReference type="OMA" id="IPGAMDF"/>
<dbReference type="GO" id="GO:0004122">
    <property type="term" value="F:cystathionine beta-synthase activity"/>
    <property type="evidence" value="ECO:0007669"/>
    <property type="project" value="UniProtKB-EC"/>
</dbReference>
<dbReference type="GO" id="GO:0009069">
    <property type="term" value="P:serine family amino acid metabolic process"/>
    <property type="evidence" value="ECO:0007669"/>
    <property type="project" value="UniProtKB-ARBA"/>
</dbReference>
<evidence type="ECO:0000256" key="5">
    <source>
        <dbReference type="ARBA" id="ARBA00022898"/>
    </source>
</evidence>
<evidence type="ECO:0000313" key="9">
    <source>
        <dbReference type="Proteomes" id="UP000031668"/>
    </source>
</evidence>
<dbReference type="InterPro" id="IPR001926">
    <property type="entry name" value="TrpB-like_PALP"/>
</dbReference>
<dbReference type="Pfam" id="PF00291">
    <property type="entry name" value="PALP"/>
    <property type="match status" value="1"/>
</dbReference>
<accession>A0A0C2MNI2</accession>
<comment type="cofactor">
    <cofactor evidence="1">
        <name>pyridoxal 5'-phosphate</name>
        <dbReference type="ChEBI" id="CHEBI:597326"/>
    </cofactor>
</comment>
<name>A0A0C2MNI2_THEKT</name>
<dbReference type="OrthoDB" id="728at2759"/>
<dbReference type="FunFam" id="3.40.50.1100:FF:000003">
    <property type="entry name" value="Cystathionine beta-synthase"/>
    <property type="match status" value="1"/>
</dbReference>
<dbReference type="FunFam" id="3.40.50.1100:FF:000118">
    <property type="entry name" value="Related to CYS4-cystathionine beta-synthase"/>
    <property type="match status" value="1"/>
</dbReference>
<evidence type="ECO:0000256" key="2">
    <source>
        <dbReference type="ARBA" id="ARBA00005003"/>
    </source>
</evidence>
<comment type="catalytic activity">
    <reaction evidence="6">
        <text>L-homocysteine + L-serine = L,L-cystathionine + H2O</text>
        <dbReference type="Rhea" id="RHEA:10112"/>
        <dbReference type="ChEBI" id="CHEBI:15377"/>
        <dbReference type="ChEBI" id="CHEBI:33384"/>
        <dbReference type="ChEBI" id="CHEBI:58161"/>
        <dbReference type="ChEBI" id="CHEBI:58199"/>
        <dbReference type="EC" id="4.2.1.22"/>
    </reaction>
</comment>
<dbReference type="InterPro" id="IPR050214">
    <property type="entry name" value="Cys_Synth/Cystath_Beta-Synth"/>
</dbReference>
<dbReference type="EMBL" id="JWZT01004760">
    <property type="protein sequence ID" value="KII63176.1"/>
    <property type="molecule type" value="Genomic_DNA"/>
</dbReference>
<feature type="domain" description="Tryptophan synthase beta chain-like PALP" evidence="7">
    <location>
        <begin position="8"/>
        <end position="230"/>
    </location>
</feature>
<evidence type="ECO:0000259" key="7">
    <source>
        <dbReference type="Pfam" id="PF00291"/>
    </source>
</evidence>
<dbReference type="InterPro" id="IPR036052">
    <property type="entry name" value="TrpB-like_PALP_sf"/>
</dbReference>
<dbReference type="PANTHER" id="PTHR10314">
    <property type="entry name" value="CYSTATHIONINE BETA-SYNTHASE"/>
    <property type="match status" value="1"/>
</dbReference>
<evidence type="ECO:0000256" key="6">
    <source>
        <dbReference type="ARBA" id="ARBA00047490"/>
    </source>
</evidence>
<comment type="similarity">
    <text evidence="3">Belongs to the cysteine synthase/cystathionine beta-synthase family.</text>
</comment>
<dbReference type="GO" id="GO:0006534">
    <property type="term" value="P:cysteine metabolic process"/>
    <property type="evidence" value="ECO:0007669"/>
    <property type="project" value="UniProtKB-ARBA"/>
</dbReference>
<evidence type="ECO:0000256" key="4">
    <source>
        <dbReference type="ARBA" id="ARBA00012041"/>
    </source>
</evidence>
<sequence>MVIEAELAGKIKPGDTLIEPTSGNTGIGIAAAAAVRGYHCIIVIPEKMSYEKLNIIKALGAEIIRTPTEASYDDPESNIRVAQRLQKQIPNSIVLDQYRNPYNPVAHYDTTAEEIFDQCKGKYELLDQGKLDYIVIGVGTGGTMTGVSRKIKEKIPSCKIVGVDPEGSILAHERGKKDIKPHFYEVEGIGYDFFPAVFDYSLIDQWAVVNDNQALNCARELIRQEALFVG</sequence>
<evidence type="ECO:0000256" key="1">
    <source>
        <dbReference type="ARBA" id="ARBA00001933"/>
    </source>
</evidence>
<comment type="pathway">
    <text evidence="2">Amino-acid biosynthesis; L-cysteine biosynthesis; L-cysteine from L-homocysteine and L-serine: step 1/2.</text>
</comment>
<evidence type="ECO:0000256" key="3">
    <source>
        <dbReference type="ARBA" id="ARBA00007103"/>
    </source>
</evidence>
<proteinExistence type="inferred from homology"/>
<dbReference type="AlphaFoldDB" id="A0A0C2MNI2"/>
<dbReference type="GO" id="GO:0044272">
    <property type="term" value="P:sulfur compound biosynthetic process"/>
    <property type="evidence" value="ECO:0007669"/>
    <property type="project" value="UniProtKB-ARBA"/>
</dbReference>
<comment type="caution">
    <text evidence="8">The sequence shown here is derived from an EMBL/GenBank/DDBJ whole genome shotgun (WGS) entry which is preliminary data.</text>
</comment>
<keyword evidence="9" id="KW-1185">Reference proteome</keyword>
<gene>
    <name evidence="8" type="ORF">RF11_07855</name>
</gene>
<keyword evidence="5" id="KW-0663">Pyridoxal phosphate</keyword>
<dbReference type="Gene3D" id="3.40.50.1100">
    <property type="match status" value="2"/>
</dbReference>
<organism evidence="8 9">
    <name type="scientific">Thelohanellus kitauei</name>
    <name type="common">Myxosporean</name>
    <dbReference type="NCBI Taxonomy" id="669202"/>
    <lineage>
        <taxon>Eukaryota</taxon>
        <taxon>Metazoa</taxon>
        <taxon>Cnidaria</taxon>
        <taxon>Myxozoa</taxon>
        <taxon>Myxosporea</taxon>
        <taxon>Bivalvulida</taxon>
        <taxon>Platysporina</taxon>
        <taxon>Myxobolidae</taxon>
        <taxon>Thelohanellus</taxon>
    </lineage>
</organism>
<dbReference type="EC" id="4.2.1.22" evidence="4"/>
<dbReference type="Proteomes" id="UP000031668">
    <property type="component" value="Unassembled WGS sequence"/>
</dbReference>
<reference evidence="8 9" key="1">
    <citation type="journal article" date="2014" name="Genome Biol. Evol.">
        <title>The genome of the myxosporean Thelohanellus kitauei shows adaptations to nutrient acquisition within its fish host.</title>
        <authorList>
            <person name="Yang Y."/>
            <person name="Xiong J."/>
            <person name="Zhou Z."/>
            <person name="Huo F."/>
            <person name="Miao W."/>
            <person name="Ran C."/>
            <person name="Liu Y."/>
            <person name="Zhang J."/>
            <person name="Feng J."/>
            <person name="Wang M."/>
            <person name="Wang M."/>
            <person name="Wang L."/>
            <person name="Yao B."/>
        </authorList>
    </citation>
    <scope>NUCLEOTIDE SEQUENCE [LARGE SCALE GENOMIC DNA]</scope>
    <source>
        <strain evidence="8">Wuqing</strain>
    </source>
</reference>
<protein>
    <recommendedName>
        <fullName evidence="4">cystathionine beta-synthase</fullName>
        <ecNumber evidence="4">4.2.1.22</ecNumber>
    </recommendedName>
</protein>
<evidence type="ECO:0000313" key="8">
    <source>
        <dbReference type="EMBL" id="KII63176.1"/>
    </source>
</evidence>
<dbReference type="CDD" id="cd01561">
    <property type="entry name" value="CBS_like"/>
    <property type="match status" value="1"/>
</dbReference>